<sequence length="226" mass="24406">MAVDILPFMITTPVASSPSNPVALELMGAQALARVPQVIGQLPDGSIRMSAPTRGASSKSTHRTRCEWKEPLYWSLASANLHGNRQVMRLEQVNSAQKVVISQMHVKDDDSPAVKVFWNKGRITWGFRASFNQGEPATRIIATNVPLQAPFEITLSATTAGLVLVVVTCNGVTSASTPGQLDSSWNDHRFDFHGGVYNQVDYSDSTPASDGSVCIISELQVSHTLA</sequence>
<feature type="domain" description="Alginate lyase 2" evidence="1">
    <location>
        <begin position="3"/>
        <end position="223"/>
    </location>
</feature>
<dbReference type="RefSeq" id="WP_152897892.1">
    <property type="nucleotide sequence ID" value="NZ_JBLAVA010000001.1"/>
</dbReference>
<protein>
    <submittedName>
        <fullName evidence="2">Polysaccharide lyase family 7 protein</fullName>
    </submittedName>
</protein>
<dbReference type="AlphaFoldDB" id="A0A7X1PP53"/>
<dbReference type="Pfam" id="PF08787">
    <property type="entry name" value="Alginate_lyase2"/>
    <property type="match status" value="1"/>
</dbReference>
<dbReference type="Proteomes" id="UP000486534">
    <property type="component" value="Unassembled WGS sequence"/>
</dbReference>
<proteinExistence type="predicted"/>
<dbReference type="SUPFAM" id="SSF49899">
    <property type="entry name" value="Concanavalin A-like lectins/glucanases"/>
    <property type="match status" value="1"/>
</dbReference>
<evidence type="ECO:0000259" key="1">
    <source>
        <dbReference type="Pfam" id="PF08787"/>
    </source>
</evidence>
<dbReference type="Gene3D" id="2.60.120.200">
    <property type="match status" value="1"/>
</dbReference>
<evidence type="ECO:0000313" key="3">
    <source>
        <dbReference type="Proteomes" id="UP000486534"/>
    </source>
</evidence>
<dbReference type="GO" id="GO:0016829">
    <property type="term" value="F:lyase activity"/>
    <property type="evidence" value="ECO:0007669"/>
    <property type="project" value="UniProtKB-KW"/>
</dbReference>
<dbReference type="EMBL" id="WHUV01000002">
    <property type="protein sequence ID" value="MQA54378.1"/>
    <property type="molecule type" value="Genomic_DNA"/>
</dbReference>
<organism evidence="2 3">
    <name type="scientific">Pseudomonas piscis</name>
    <dbReference type="NCBI Taxonomy" id="2614538"/>
    <lineage>
        <taxon>Bacteria</taxon>
        <taxon>Pseudomonadati</taxon>
        <taxon>Pseudomonadota</taxon>
        <taxon>Gammaproteobacteria</taxon>
        <taxon>Pseudomonadales</taxon>
        <taxon>Pseudomonadaceae</taxon>
        <taxon>Pseudomonas</taxon>
    </lineage>
</organism>
<dbReference type="InterPro" id="IPR013320">
    <property type="entry name" value="ConA-like_dom_sf"/>
</dbReference>
<gene>
    <name evidence="2" type="ORF">GDH07_13765</name>
</gene>
<comment type="caution">
    <text evidence="2">The sequence shown here is derived from an EMBL/GenBank/DDBJ whole genome shotgun (WGS) entry which is preliminary data.</text>
</comment>
<evidence type="ECO:0000313" key="2">
    <source>
        <dbReference type="EMBL" id="MQA54378.1"/>
    </source>
</evidence>
<reference evidence="2 3" key="1">
    <citation type="submission" date="2019-10" db="EMBL/GenBank/DDBJ databases">
        <title>Pseudomonas dajingensis sp. nov., isolated from the profound head ulcers of farmed Murray cod (Maccullochella peelii peelii).</title>
        <authorList>
            <person name="Liu Y."/>
        </authorList>
    </citation>
    <scope>NUCLEOTIDE SEQUENCE [LARGE SCALE GENOMIC DNA]</scope>
    <source>
        <strain evidence="2 3">MC042</strain>
    </source>
</reference>
<keyword evidence="2" id="KW-0456">Lyase</keyword>
<name>A0A7X1PP53_9PSED</name>
<accession>A0A7X1PP53</accession>
<dbReference type="InterPro" id="IPR014895">
    <property type="entry name" value="Alginate_lyase_2"/>
</dbReference>